<evidence type="ECO:0000256" key="1">
    <source>
        <dbReference type="SAM" id="MobiDB-lite"/>
    </source>
</evidence>
<dbReference type="CDD" id="cd08545">
    <property type="entry name" value="YcnI_like"/>
    <property type="match status" value="1"/>
</dbReference>
<sequence>MKRPLRTTLTAAAVTVASIALAAPAWAHVEASGTDATQGGYGVLTFRVPSESDTASTTDLVVTLPDDQPIISVDTQPKPGWTATVTKKKLATPQKDDDGNEITDYISTVEWKAVNPQAGIPPNQFDMFNISAGPLPKEAMISLPAVQTYSDGKVVHWDEKAAMGQPEPEHPAPMLMLSAGGDQATPAPAATPAPTTSAVPSASAASATSSSPAWPGITALVVAVVAVLLGIVNLVLVRRRSS</sequence>
<dbReference type="Gene3D" id="2.60.40.2230">
    <property type="entry name" value="Uncharacterised protein YcnI-like PF07987, DUF1775"/>
    <property type="match status" value="1"/>
</dbReference>
<gene>
    <name evidence="5" type="ORF">CG716_23305</name>
</gene>
<keyword evidence="2" id="KW-1133">Transmembrane helix</keyword>
<keyword evidence="2" id="KW-0472">Membrane</keyword>
<name>A0A255D9C6_9MYCO</name>
<feature type="signal peptide" evidence="3">
    <location>
        <begin position="1"/>
        <end position="27"/>
    </location>
</feature>
<organism evidence="5 6">
    <name type="scientific">Mycolicibacterium sphagni</name>
    <dbReference type="NCBI Taxonomy" id="1786"/>
    <lineage>
        <taxon>Bacteria</taxon>
        <taxon>Bacillati</taxon>
        <taxon>Actinomycetota</taxon>
        <taxon>Actinomycetes</taxon>
        <taxon>Mycobacteriales</taxon>
        <taxon>Mycobacteriaceae</taxon>
        <taxon>Mycolicibacterium</taxon>
    </lineage>
</organism>
<dbReference type="Proteomes" id="UP000216063">
    <property type="component" value="Unassembled WGS sequence"/>
</dbReference>
<feature type="region of interest" description="Disordered" evidence="1">
    <location>
        <begin position="179"/>
        <end position="200"/>
    </location>
</feature>
<evidence type="ECO:0000256" key="3">
    <source>
        <dbReference type="SAM" id="SignalP"/>
    </source>
</evidence>
<feature type="chain" id="PRO_5038720127" description="YncI copper-binding domain-containing protein" evidence="3">
    <location>
        <begin position="28"/>
        <end position="242"/>
    </location>
</feature>
<dbReference type="RefSeq" id="WP_094483494.1">
    <property type="nucleotide sequence ID" value="NZ_NOZR01000024.1"/>
</dbReference>
<evidence type="ECO:0000259" key="4">
    <source>
        <dbReference type="Pfam" id="PF07987"/>
    </source>
</evidence>
<evidence type="ECO:0000256" key="2">
    <source>
        <dbReference type="SAM" id="Phobius"/>
    </source>
</evidence>
<evidence type="ECO:0000313" key="5">
    <source>
        <dbReference type="EMBL" id="OYN76029.1"/>
    </source>
</evidence>
<feature type="compositionally biased region" description="Low complexity" evidence="1">
    <location>
        <begin position="184"/>
        <end position="200"/>
    </location>
</feature>
<dbReference type="InterPro" id="IPR012533">
    <property type="entry name" value="YcnI-copper_dom"/>
</dbReference>
<evidence type="ECO:0000313" key="6">
    <source>
        <dbReference type="Proteomes" id="UP000216063"/>
    </source>
</evidence>
<dbReference type="OrthoDB" id="9810871at2"/>
<dbReference type="EMBL" id="NOZR01000024">
    <property type="protein sequence ID" value="OYN76029.1"/>
    <property type="molecule type" value="Genomic_DNA"/>
</dbReference>
<dbReference type="AlphaFoldDB" id="A0A255D9C6"/>
<dbReference type="Pfam" id="PF07987">
    <property type="entry name" value="DUF1775"/>
    <property type="match status" value="1"/>
</dbReference>
<keyword evidence="6" id="KW-1185">Reference proteome</keyword>
<feature type="transmembrane region" description="Helical" evidence="2">
    <location>
        <begin position="213"/>
        <end position="237"/>
    </location>
</feature>
<proteinExistence type="predicted"/>
<dbReference type="InterPro" id="IPR038507">
    <property type="entry name" value="YcnI-like_sf"/>
</dbReference>
<comment type="caution">
    <text evidence="5">The sequence shown here is derived from an EMBL/GenBank/DDBJ whole genome shotgun (WGS) entry which is preliminary data.</text>
</comment>
<keyword evidence="2" id="KW-0812">Transmembrane</keyword>
<accession>A0A255D9C6</accession>
<protein>
    <recommendedName>
        <fullName evidence="4">YncI copper-binding domain-containing protein</fullName>
    </recommendedName>
</protein>
<reference evidence="5 6" key="1">
    <citation type="submission" date="2017-07" db="EMBL/GenBank/DDBJ databases">
        <title>The new phylogeny of genus Mycobacterium.</title>
        <authorList>
            <person name="Tortoli E."/>
            <person name="Trovato A."/>
            <person name="Cirillo D.M."/>
        </authorList>
    </citation>
    <scope>NUCLEOTIDE SEQUENCE [LARGE SCALE GENOMIC DNA]</scope>
    <source>
        <strain evidence="5 6">ATCC 33027</strain>
    </source>
</reference>
<keyword evidence="3" id="KW-0732">Signal</keyword>
<feature type="domain" description="YncI copper-binding" evidence="4">
    <location>
        <begin position="28"/>
        <end position="177"/>
    </location>
</feature>